<name>A0AAD9ZSJ6_9ROSI</name>
<proteinExistence type="predicted"/>
<feature type="compositionally biased region" description="Basic and acidic residues" evidence="1">
    <location>
        <begin position="72"/>
        <end position="90"/>
    </location>
</feature>
<accession>A0AAD9ZSJ6</accession>
<gene>
    <name evidence="2" type="ORF">Dsin_029564</name>
</gene>
<organism evidence="2 3">
    <name type="scientific">Dipteronia sinensis</name>
    <dbReference type="NCBI Taxonomy" id="43782"/>
    <lineage>
        <taxon>Eukaryota</taxon>
        <taxon>Viridiplantae</taxon>
        <taxon>Streptophyta</taxon>
        <taxon>Embryophyta</taxon>
        <taxon>Tracheophyta</taxon>
        <taxon>Spermatophyta</taxon>
        <taxon>Magnoliopsida</taxon>
        <taxon>eudicotyledons</taxon>
        <taxon>Gunneridae</taxon>
        <taxon>Pentapetalae</taxon>
        <taxon>rosids</taxon>
        <taxon>malvids</taxon>
        <taxon>Sapindales</taxon>
        <taxon>Sapindaceae</taxon>
        <taxon>Hippocastanoideae</taxon>
        <taxon>Acereae</taxon>
        <taxon>Dipteronia</taxon>
    </lineage>
</organism>
<dbReference type="EMBL" id="JANJYJ010000009">
    <property type="protein sequence ID" value="KAK3190003.1"/>
    <property type="molecule type" value="Genomic_DNA"/>
</dbReference>
<evidence type="ECO:0000313" key="2">
    <source>
        <dbReference type="EMBL" id="KAK3190003.1"/>
    </source>
</evidence>
<sequence>MAGISQFSGMVGVRDKISDYIHPSLTKIAFLNTYSNMIHNIPDQSWWLQVAAAYVIPPPIIRQPGRPKFQRKRESGEKPRETRSGSDKLVSKGVNSGWRVVLGSTSNTTQLIVGQPEHDMIIIRVKPPQPKHDYD</sequence>
<evidence type="ECO:0000313" key="3">
    <source>
        <dbReference type="Proteomes" id="UP001281410"/>
    </source>
</evidence>
<keyword evidence="3" id="KW-1185">Reference proteome</keyword>
<comment type="caution">
    <text evidence="2">The sequence shown here is derived from an EMBL/GenBank/DDBJ whole genome shotgun (WGS) entry which is preliminary data.</text>
</comment>
<reference evidence="2" key="1">
    <citation type="journal article" date="2023" name="Plant J.">
        <title>Genome sequences and population genomics provide insights into the demographic history, inbreeding, and mutation load of two 'living fossil' tree species of Dipteronia.</title>
        <authorList>
            <person name="Feng Y."/>
            <person name="Comes H.P."/>
            <person name="Chen J."/>
            <person name="Zhu S."/>
            <person name="Lu R."/>
            <person name="Zhang X."/>
            <person name="Li P."/>
            <person name="Qiu J."/>
            <person name="Olsen K.M."/>
            <person name="Qiu Y."/>
        </authorList>
    </citation>
    <scope>NUCLEOTIDE SEQUENCE</scope>
    <source>
        <strain evidence="2">NBL</strain>
    </source>
</reference>
<feature type="region of interest" description="Disordered" evidence="1">
    <location>
        <begin position="59"/>
        <end position="91"/>
    </location>
</feature>
<evidence type="ECO:0000256" key="1">
    <source>
        <dbReference type="SAM" id="MobiDB-lite"/>
    </source>
</evidence>
<protein>
    <submittedName>
        <fullName evidence="2">Uncharacterized protein</fullName>
    </submittedName>
</protein>
<dbReference type="AlphaFoldDB" id="A0AAD9ZSJ6"/>
<dbReference type="Proteomes" id="UP001281410">
    <property type="component" value="Unassembled WGS sequence"/>
</dbReference>